<evidence type="ECO:0000313" key="1">
    <source>
        <dbReference type="EMBL" id="KAG5963042.1"/>
    </source>
</evidence>
<comment type="caution">
    <text evidence="1">The sequence shown here is derived from an EMBL/GenBank/DDBJ whole genome shotgun (WGS) entry which is preliminary data.</text>
</comment>
<keyword evidence="2" id="KW-1185">Reference proteome</keyword>
<accession>A0ABQ7PIG1</accession>
<protein>
    <submittedName>
        <fullName evidence="1">Uncharacterized protein</fullName>
    </submittedName>
</protein>
<dbReference type="EMBL" id="SRPR01000058">
    <property type="protein sequence ID" value="KAG5963042.1"/>
    <property type="molecule type" value="Genomic_DNA"/>
</dbReference>
<proteinExistence type="predicted"/>
<dbReference type="InterPro" id="IPR019193">
    <property type="entry name" value="UBQ-conj_enz_E2-bd_prot"/>
</dbReference>
<reference evidence="1 2" key="1">
    <citation type="journal article" date="2020" name="bioRxiv">
        <title>Whole genome comparisons of ergot fungi reveals the divergence and evolution of species within the genus Claviceps are the result of varying mechanisms driving genome evolution and host range expansion.</title>
        <authorList>
            <person name="Wyka S.A."/>
            <person name="Mondo S.J."/>
            <person name="Liu M."/>
            <person name="Dettman J."/>
            <person name="Nalam V."/>
            <person name="Broders K.D."/>
        </authorList>
    </citation>
    <scope>NUCLEOTIDE SEQUENCE [LARGE SCALE GENOMIC DNA]</scope>
    <source>
        <strain evidence="1 2">LM583</strain>
    </source>
</reference>
<organism evidence="1 2">
    <name type="scientific">Claviceps arundinis</name>
    <dbReference type="NCBI Taxonomy" id="1623583"/>
    <lineage>
        <taxon>Eukaryota</taxon>
        <taxon>Fungi</taxon>
        <taxon>Dikarya</taxon>
        <taxon>Ascomycota</taxon>
        <taxon>Pezizomycotina</taxon>
        <taxon>Sordariomycetes</taxon>
        <taxon>Hypocreomycetidae</taxon>
        <taxon>Hypocreales</taxon>
        <taxon>Clavicipitaceae</taxon>
        <taxon>Claviceps</taxon>
    </lineage>
</organism>
<gene>
    <name evidence="1" type="ORF">E4U57_006545</name>
</gene>
<dbReference type="Pfam" id="PF09814">
    <property type="entry name" value="HECT_2"/>
    <property type="match status" value="1"/>
</dbReference>
<name>A0ABQ7PIG1_9HYPO</name>
<dbReference type="Proteomes" id="UP000742024">
    <property type="component" value="Unassembled WGS sequence"/>
</dbReference>
<dbReference type="PANTHER" id="PTHR31531">
    <property type="entry name" value="E3 UBIQUITIN-PROTEIN LIGASE E3D FAMILY MEMBER"/>
    <property type="match status" value="1"/>
</dbReference>
<sequence>MHLLLPSPPFSPENQAVPWAAPDPEAGSAVTCERCHSTIISDGKLRVWKDLPSENWAEMMEFWHYHKPHDRDRQEHQALSDKEYGANNNVVSAQSGVDFLDIMTFIFDERGYNNLCDECVQIGFKALLWSGHRYNSRIVTLLSPIVEGT</sequence>
<evidence type="ECO:0000313" key="2">
    <source>
        <dbReference type="Proteomes" id="UP000742024"/>
    </source>
</evidence>
<dbReference type="PANTHER" id="PTHR31531:SF2">
    <property type="entry name" value="E3 UBIQUITIN-PROTEIN LIGASE E3D"/>
    <property type="match status" value="1"/>
</dbReference>